<dbReference type="InterPro" id="IPR013783">
    <property type="entry name" value="Ig-like_fold"/>
</dbReference>
<dbReference type="InterPro" id="IPR003599">
    <property type="entry name" value="Ig_sub"/>
</dbReference>
<reference evidence="3" key="2">
    <citation type="submission" date="2021-01" db="UniProtKB">
        <authorList>
            <consortium name="EnsemblMetazoa"/>
        </authorList>
    </citation>
    <scope>IDENTIFICATION</scope>
</reference>
<dbReference type="PROSITE" id="PS50835">
    <property type="entry name" value="IG_LIKE"/>
    <property type="match status" value="1"/>
</dbReference>
<keyword evidence="1" id="KW-0812">Transmembrane</keyword>
<feature type="domain" description="Ig-like" evidence="2">
    <location>
        <begin position="14"/>
        <end position="99"/>
    </location>
</feature>
<dbReference type="KEGG" id="spu:115927897"/>
<keyword evidence="1" id="KW-0472">Membrane</keyword>
<reference evidence="4" key="1">
    <citation type="submission" date="2015-02" db="EMBL/GenBank/DDBJ databases">
        <title>Genome sequencing for Strongylocentrotus purpuratus.</title>
        <authorList>
            <person name="Murali S."/>
            <person name="Liu Y."/>
            <person name="Vee V."/>
            <person name="English A."/>
            <person name="Wang M."/>
            <person name="Skinner E."/>
            <person name="Han Y."/>
            <person name="Muzny D.M."/>
            <person name="Worley K.C."/>
            <person name="Gibbs R.A."/>
        </authorList>
    </citation>
    <scope>NUCLEOTIDE SEQUENCE</scope>
</reference>
<feature type="transmembrane region" description="Helical" evidence="1">
    <location>
        <begin position="144"/>
        <end position="168"/>
    </location>
</feature>
<dbReference type="InterPro" id="IPR007110">
    <property type="entry name" value="Ig-like_dom"/>
</dbReference>
<dbReference type="OrthoDB" id="6085115at2759"/>
<name>A0A7M7PE28_STRPU</name>
<proteinExistence type="predicted"/>
<evidence type="ECO:0000259" key="2">
    <source>
        <dbReference type="PROSITE" id="PS50835"/>
    </source>
</evidence>
<keyword evidence="4" id="KW-1185">Reference proteome</keyword>
<dbReference type="Gene3D" id="2.60.40.10">
    <property type="entry name" value="Immunoglobulins"/>
    <property type="match status" value="1"/>
</dbReference>
<evidence type="ECO:0000256" key="1">
    <source>
        <dbReference type="SAM" id="Phobius"/>
    </source>
</evidence>
<dbReference type="InParanoid" id="A0A7M7PE28"/>
<dbReference type="PANTHER" id="PTHR19446">
    <property type="entry name" value="REVERSE TRANSCRIPTASES"/>
    <property type="match status" value="1"/>
</dbReference>
<sequence>MTCMFPVALTMGGPIRRQAAQPEKTVPIGGNVTLLCPHFPNDTSVWVYWKKNDLTVYSLEVKSNTPWTNDTRYEGRDHATRLTIKDLKKTDSGIYHCKVATLLFIKERGHVLLSVTDQEIGLSTTSPGVPSRAPTTIPLQAANFSIISVAFSISLLFNIIIITLCLIFKYRKQFPRDTNTLRNIPEPPPTENQTSSFTIEEVKAAIKALKNNKTSGFDNISAETLKAGGPAMAQILLKIINTAFTQGKTPVKWSKGLITPVHKKGDKQTRLTTEP</sequence>
<evidence type="ECO:0000313" key="3">
    <source>
        <dbReference type="EnsemblMetazoa" id="XP_030850076"/>
    </source>
</evidence>
<dbReference type="GeneID" id="115927897"/>
<dbReference type="SMART" id="SM00409">
    <property type="entry name" value="IG"/>
    <property type="match status" value="1"/>
</dbReference>
<protein>
    <recommendedName>
        <fullName evidence="2">Ig-like domain-containing protein</fullName>
    </recommendedName>
</protein>
<dbReference type="SUPFAM" id="SSF48726">
    <property type="entry name" value="Immunoglobulin"/>
    <property type="match status" value="1"/>
</dbReference>
<dbReference type="AlphaFoldDB" id="A0A7M7PE28"/>
<dbReference type="Pfam" id="PF07686">
    <property type="entry name" value="V-set"/>
    <property type="match status" value="1"/>
</dbReference>
<dbReference type="EnsemblMetazoa" id="XM_030994216">
    <property type="protein sequence ID" value="XP_030850076"/>
    <property type="gene ID" value="LOC115927897"/>
</dbReference>
<dbReference type="SMART" id="SM00408">
    <property type="entry name" value="IGc2"/>
    <property type="match status" value="1"/>
</dbReference>
<keyword evidence="1" id="KW-1133">Transmembrane helix</keyword>
<evidence type="ECO:0000313" key="4">
    <source>
        <dbReference type="Proteomes" id="UP000007110"/>
    </source>
</evidence>
<dbReference type="RefSeq" id="XP_030850076.1">
    <property type="nucleotide sequence ID" value="XM_030994216.1"/>
</dbReference>
<accession>A0A7M7PE28</accession>
<dbReference type="InterPro" id="IPR036179">
    <property type="entry name" value="Ig-like_dom_sf"/>
</dbReference>
<dbReference type="FunFam" id="2.60.40.10:FF:003142">
    <property type="match status" value="1"/>
</dbReference>
<dbReference type="InterPro" id="IPR013106">
    <property type="entry name" value="Ig_V-set"/>
</dbReference>
<dbReference type="InterPro" id="IPR003598">
    <property type="entry name" value="Ig_sub2"/>
</dbReference>
<organism evidence="3 4">
    <name type="scientific">Strongylocentrotus purpuratus</name>
    <name type="common">Purple sea urchin</name>
    <dbReference type="NCBI Taxonomy" id="7668"/>
    <lineage>
        <taxon>Eukaryota</taxon>
        <taxon>Metazoa</taxon>
        <taxon>Echinodermata</taxon>
        <taxon>Eleutherozoa</taxon>
        <taxon>Echinozoa</taxon>
        <taxon>Echinoidea</taxon>
        <taxon>Euechinoidea</taxon>
        <taxon>Echinacea</taxon>
        <taxon>Camarodonta</taxon>
        <taxon>Echinidea</taxon>
        <taxon>Strongylocentrotidae</taxon>
        <taxon>Strongylocentrotus</taxon>
    </lineage>
</organism>
<dbReference type="Proteomes" id="UP000007110">
    <property type="component" value="Unassembled WGS sequence"/>
</dbReference>